<dbReference type="Gene3D" id="3.30.420.10">
    <property type="entry name" value="Ribonuclease H-like superfamily/Ribonuclease H"/>
    <property type="match status" value="1"/>
</dbReference>
<dbReference type="Proteomes" id="UP000801492">
    <property type="component" value="Unassembled WGS sequence"/>
</dbReference>
<dbReference type="SUPFAM" id="SSF53098">
    <property type="entry name" value="Ribonuclease H-like"/>
    <property type="match status" value="1"/>
</dbReference>
<gene>
    <name evidence="2" type="ORF">ILUMI_13342</name>
</gene>
<evidence type="ECO:0000313" key="2">
    <source>
        <dbReference type="EMBL" id="KAF2892833.1"/>
    </source>
</evidence>
<dbReference type="PROSITE" id="PS50994">
    <property type="entry name" value="INTEGRASE"/>
    <property type="match status" value="1"/>
</dbReference>
<dbReference type="PANTHER" id="PTHR38681">
    <property type="entry name" value="RETROVIRUS-RELATED POL POLYPROTEIN FROM TRANSPOSON 412-LIKE PROTEIN-RELATED"/>
    <property type="match status" value="1"/>
</dbReference>
<evidence type="ECO:0000259" key="1">
    <source>
        <dbReference type="PROSITE" id="PS50994"/>
    </source>
</evidence>
<feature type="domain" description="Integrase catalytic" evidence="1">
    <location>
        <begin position="1"/>
        <end position="129"/>
    </location>
</feature>
<dbReference type="GO" id="GO:0015074">
    <property type="term" value="P:DNA integration"/>
    <property type="evidence" value="ECO:0007669"/>
    <property type="project" value="InterPro"/>
</dbReference>
<dbReference type="OrthoDB" id="8193444at2759"/>
<organism evidence="2 3">
    <name type="scientific">Ignelater luminosus</name>
    <name type="common">Cucubano</name>
    <name type="synonym">Pyrophorus luminosus</name>
    <dbReference type="NCBI Taxonomy" id="2038154"/>
    <lineage>
        <taxon>Eukaryota</taxon>
        <taxon>Metazoa</taxon>
        <taxon>Ecdysozoa</taxon>
        <taxon>Arthropoda</taxon>
        <taxon>Hexapoda</taxon>
        <taxon>Insecta</taxon>
        <taxon>Pterygota</taxon>
        <taxon>Neoptera</taxon>
        <taxon>Endopterygota</taxon>
        <taxon>Coleoptera</taxon>
        <taxon>Polyphaga</taxon>
        <taxon>Elateriformia</taxon>
        <taxon>Elateroidea</taxon>
        <taxon>Elateridae</taxon>
        <taxon>Agrypninae</taxon>
        <taxon>Pyrophorini</taxon>
        <taxon>Ignelater</taxon>
    </lineage>
</organism>
<dbReference type="PANTHER" id="PTHR38681:SF1">
    <property type="entry name" value="RETROVIRUS-RELATED POL POLYPROTEIN FROM TRANSPOSON 412-LIKE PROTEIN"/>
    <property type="match status" value="1"/>
</dbReference>
<dbReference type="InterPro" id="IPR001584">
    <property type="entry name" value="Integrase_cat-core"/>
</dbReference>
<accession>A0A8K0CXZ0</accession>
<sequence length="253" mass="29182">MPLTNISAETIAELFYNNWISRYGTPCKLITDRGSQFTAETFQVLSKICGIKLQHTTAYHPQSNGKIERLYRTLKTTQKAHNNVSWSETLPTVLLGLRTVIQENHNHSIAEMVYGQNIRLPGEFVCEPSIRTISESCFIQNLRNHMENIRPKKNRQITSQPIFVHKDLKTTSDVFLRIDRVKKQLEPPYQGPLEVIERNEKYFISKIKGKEINVLTDRLKPAYILPENKTLKSTNDNSNKIETQIKGQTLITK</sequence>
<dbReference type="InterPro" id="IPR036397">
    <property type="entry name" value="RNaseH_sf"/>
</dbReference>
<evidence type="ECO:0000313" key="3">
    <source>
        <dbReference type="Proteomes" id="UP000801492"/>
    </source>
</evidence>
<proteinExistence type="predicted"/>
<dbReference type="InterPro" id="IPR012337">
    <property type="entry name" value="RNaseH-like_sf"/>
</dbReference>
<reference evidence="2" key="1">
    <citation type="submission" date="2019-08" db="EMBL/GenBank/DDBJ databases">
        <title>The genome of the North American firefly Photinus pyralis.</title>
        <authorList>
            <consortium name="Photinus pyralis genome working group"/>
            <person name="Fallon T.R."/>
            <person name="Sander Lower S.E."/>
            <person name="Weng J.-K."/>
        </authorList>
    </citation>
    <scope>NUCLEOTIDE SEQUENCE</scope>
    <source>
        <strain evidence="2">TRF0915ILg1</strain>
        <tissue evidence="2">Whole body</tissue>
    </source>
</reference>
<dbReference type="GO" id="GO:0003676">
    <property type="term" value="F:nucleic acid binding"/>
    <property type="evidence" value="ECO:0007669"/>
    <property type="project" value="InterPro"/>
</dbReference>
<protein>
    <recommendedName>
        <fullName evidence="1">Integrase catalytic domain-containing protein</fullName>
    </recommendedName>
</protein>
<keyword evidence="3" id="KW-1185">Reference proteome</keyword>
<comment type="caution">
    <text evidence="2">The sequence shown here is derived from an EMBL/GenBank/DDBJ whole genome shotgun (WGS) entry which is preliminary data.</text>
</comment>
<dbReference type="AlphaFoldDB" id="A0A8K0CXZ0"/>
<name>A0A8K0CXZ0_IGNLU</name>
<dbReference type="EMBL" id="VTPC01008438">
    <property type="protein sequence ID" value="KAF2892833.1"/>
    <property type="molecule type" value="Genomic_DNA"/>
</dbReference>